<sequence length="135" mass="15367">MRKLVTSGNTFGHYPCALYATDVTFQQVNRPAGNMAEAMPYYSAKPKLYGLKAEVSVNPRGFAIYCTKYERGNTTDITNFRNNMEFHSSRRLKVEADRSLPDYGNLLAEFPEEWVVLIDKGYQGLGDHLRCIHHA</sequence>
<keyword evidence="2" id="KW-1185">Reference proteome</keyword>
<dbReference type="OrthoDB" id="127949at2759"/>
<name>A0A225V4X7_9STRA</name>
<protein>
    <submittedName>
        <fullName evidence="1">Uncharacterized protein</fullName>
    </submittedName>
</protein>
<evidence type="ECO:0000313" key="1">
    <source>
        <dbReference type="EMBL" id="OWZ00365.1"/>
    </source>
</evidence>
<evidence type="ECO:0000313" key="2">
    <source>
        <dbReference type="Proteomes" id="UP000198211"/>
    </source>
</evidence>
<dbReference type="AlphaFoldDB" id="A0A225V4X7"/>
<organism evidence="1 2">
    <name type="scientific">Phytophthora megakarya</name>
    <dbReference type="NCBI Taxonomy" id="4795"/>
    <lineage>
        <taxon>Eukaryota</taxon>
        <taxon>Sar</taxon>
        <taxon>Stramenopiles</taxon>
        <taxon>Oomycota</taxon>
        <taxon>Peronosporomycetes</taxon>
        <taxon>Peronosporales</taxon>
        <taxon>Peronosporaceae</taxon>
        <taxon>Phytophthora</taxon>
    </lineage>
</organism>
<gene>
    <name evidence="1" type="ORF">PHMEG_00028460</name>
</gene>
<dbReference type="Proteomes" id="UP000198211">
    <property type="component" value="Unassembled WGS sequence"/>
</dbReference>
<dbReference type="EMBL" id="NBNE01007676">
    <property type="protein sequence ID" value="OWZ00365.1"/>
    <property type="molecule type" value="Genomic_DNA"/>
</dbReference>
<accession>A0A225V4X7</accession>
<proteinExistence type="predicted"/>
<comment type="caution">
    <text evidence="1">The sequence shown here is derived from an EMBL/GenBank/DDBJ whole genome shotgun (WGS) entry which is preliminary data.</text>
</comment>
<reference evidence="2" key="1">
    <citation type="submission" date="2017-03" db="EMBL/GenBank/DDBJ databases">
        <title>Phytopthora megakarya and P. palmivora, two closely related causual agents of cacao black pod achieved similar genome size and gene model numbers by different mechanisms.</title>
        <authorList>
            <person name="Ali S."/>
            <person name="Shao J."/>
            <person name="Larry D.J."/>
            <person name="Kronmiller B."/>
            <person name="Shen D."/>
            <person name="Strem M.D."/>
            <person name="Melnick R.L."/>
            <person name="Guiltinan M.J."/>
            <person name="Tyler B.M."/>
            <person name="Meinhardt L.W."/>
            <person name="Bailey B.A."/>
        </authorList>
    </citation>
    <scope>NUCLEOTIDE SEQUENCE [LARGE SCALE GENOMIC DNA]</scope>
    <source>
        <strain evidence="2">zdho120</strain>
    </source>
</reference>